<reference evidence="1 2" key="1">
    <citation type="submission" date="2017-08" db="EMBL/GenBank/DDBJ databases">
        <title>The complete genome sequence of Nocardiopsis gilva YIM 90087.</title>
        <authorList>
            <person name="Yin M."/>
            <person name="Tang S."/>
        </authorList>
    </citation>
    <scope>NUCLEOTIDE SEQUENCE [LARGE SCALE GENOMIC DNA]</scope>
    <source>
        <strain evidence="1 2">YIM 90087</strain>
    </source>
</reference>
<proteinExistence type="predicted"/>
<sequence length="68" mass="7666">MDMLYILALLACPIGMGGMMWMMMRRPSGDQGQHQSRTSAHEQELARLRAEIHELRTEPGRAATPDGR</sequence>
<dbReference type="RefSeq" id="WP_017621818.1">
    <property type="nucleotide sequence ID" value="NZ_ANBG01000445.1"/>
</dbReference>
<evidence type="ECO:0000313" key="1">
    <source>
        <dbReference type="EMBL" id="ASU81832.1"/>
    </source>
</evidence>
<accession>A0A223S117</accession>
<organism evidence="1 2">
    <name type="scientific">Nocardiopsis gilva YIM 90087</name>
    <dbReference type="NCBI Taxonomy" id="1235441"/>
    <lineage>
        <taxon>Bacteria</taxon>
        <taxon>Bacillati</taxon>
        <taxon>Actinomycetota</taxon>
        <taxon>Actinomycetes</taxon>
        <taxon>Streptosporangiales</taxon>
        <taxon>Nocardiopsidaceae</taxon>
        <taxon>Nocardiopsis</taxon>
    </lineage>
</organism>
<dbReference type="AlphaFoldDB" id="A0A223S117"/>
<keyword evidence="2" id="KW-1185">Reference proteome</keyword>
<evidence type="ECO:0008006" key="3">
    <source>
        <dbReference type="Google" id="ProtNLM"/>
    </source>
</evidence>
<name>A0A223S117_9ACTN</name>
<dbReference type="Proteomes" id="UP000215005">
    <property type="component" value="Chromosome"/>
</dbReference>
<protein>
    <recommendedName>
        <fullName evidence="3">DUF2933 domain-containing protein</fullName>
    </recommendedName>
</protein>
<dbReference type="KEGG" id="ngv:CDO52_02660"/>
<dbReference type="EMBL" id="CP022753">
    <property type="protein sequence ID" value="ASU81832.1"/>
    <property type="molecule type" value="Genomic_DNA"/>
</dbReference>
<evidence type="ECO:0000313" key="2">
    <source>
        <dbReference type="Proteomes" id="UP000215005"/>
    </source>
</evidence>
<gene>
    <name evidence="1" type="ORF">CDO52_02660</name>
</gene>